<dbReference type="Proteomes" id="UP001161391">
    <property type="component" value="Unassembled WGS sequence"/>
</dbReference>
<reference evidence="2" key="2">
    <citation type="submission" date="2023-01" db="EMBL/GenBank/DDBJ databases">
        <title>Draft genome sequence of Algimonas ampicilliniresistens strain NBRC 108219.</title>
        <authorList>
            <person name="Sun Q."/>
            <person name="Mori K."/>
        </authorList>
    </citation>
    <scope>NUCLEOTIDE SEQUENCE</scope>
    <source>
        <strain evidence="2">NBRC 108219</strain>
    </source>
</reference>
<name>A0ABQ5V668_9PROT</name>
<proteinExistence type="predicted"/>
<accession>A0ABQ5V668</accession>
<comment type="caution">
    <text evidence="2">The sequence shown here is derived from an EMBL/GenBank/DDBJ whole genome shotgun (WGS) entry which is preliminary data.</text>
</comment>
<gene>
    <name evidence="2" type="ORF">GCM10007853_03380</name>
</gene>
<evidence type="ECO:0000313" key="3">
    <source>
        <dbReference type="Proteomes" id="UP001161391"/>
    </source>
</evidence>
<reference evidence="2" key="1">
    <citation type="journal article" date="2014" name="Int. J. Syst. Evol. Microbiol.">
        <title>Complete genome of a new Firmicutes species belonging to the dominant human colonic microbiota ('Ruminococcus bicirculans') reveals two chromosomes and a selective capacity to utilize plant glucans.</title>
        <authorList>
            <consortium name="NISC Comparative Sequencing Program"/>
            <person name="Wegmann U."/>
            <person name="Louis P."/>
            <person name="Goesmann A."/>
            <person name="Henrissat B."/>
            <person name="Duncan S.H."/>
            <person name="Flint H.J."/>
        </authorList>
    </citation>
    <scope>NUCLEOTIDE SEQUENCE</scope>
    <source>
        <strain evidence="2">NBRC 108219</strain>
    </source>
</reference>
<organism evidence="2 3">
    <name type="scientific">Algimonas ampicilliniresistens</name>
    <dbReference type="NCBI Taxonomy" id="1298735"/>
    <lineage>
        <taxon>Bacteria</taxon>
        <taxon>Pseudomonadati</taxon>
        <taxon>Pseudomonadota</taxon>
        <taxon>Alphaproteobacteria</taxon>
        <taxon>Maricaulales</taxon>
        <taxon>Robiginitomaculaceae</taxon>
        <taxon>Algimonas</taxon>
    </lineage>
</organism>
<evidence type="ECO:0000313" key="2">
    <source>
        <dbReference type="EMBL" id="GLQ22464.1"/>
    </source>
</evidence>
<dbReference type="EMBL" id="BSNK01000001">
    <property type="protein sequence ID" value="GLQ22464.1"/>
    <property type="molecule type" value="Genomic_DNA"/>
</dbReference>
<feature type="region of interest" description="Disordered" evidence="1">
    <location>
        <begin position="48"/>
        <end position="70"/>
    </location>
</feature>
<protein>
    <submittedName>
        <fullName evidence="2">Uncharacterized protein</fullName>
    </submittedName>
</protein>
<evidence type="ECO:0000256" key="1">
    <source>
        <dbReference type="SAM" id="MobiDB-lite"/>
    </source>
</evidence>
<sequence>MTDIVLMPNSGNKTRGRKAVTATGIASVDHQIAIHAANAAVAVPVNDKPSGLKKRKSRMATIGPAARPMF</sequence>
<keyword evidence="3" id="KW-1185">Reference proteome</keyword>